<gene>
    <name evidence="1" type="ORF">GEV02_21035</name>
</gene>
<comment type="caution">
    <text evidence="1">The sequence shown here is derived from an EMBL/GenBank/DDBJ whole genome shotgun (WGS) entry which is preliminary data.</text>
</comment>
<proteinExistence type="predicted"/>
<evidence type="ECO:0000313" key="1">
    <source>
        <dbReference type="EMBL" id="MQA40641.1"/>
    </source>
</evidence>
<accession>A0A6A7N6U0</accession>
<keyword evidence="2" id="KW-1185">Reference proteome</keyword>
<reference evidence="1 2" key="1">
    <citation type="submission" date="2019-10" db="EMBL/GenBank/DDBJ databases">
        <title>Two novel species isolated from a subtropical stream in China.</title>
        <authorList>
            <person name="Lu H."/>
        </authorList>
    </citation>
    <scope>NUCLEOTIDE SEQUENCE [LARGE SCALE GENOMIC DNA]</scope>
    <source>
        <strain evidence="1 2">FT29W</strain>
    </source>
</reference>
<dbReference type="RefSeq" id="WP_152839938.1">
    <property type="nucleotide sequence ID" value="NZ_WHUG01000009.1"/>
</dbReference>
<dbReference type="EMBL" id="WHUG01000009">
    <property type="protein sequence ID" value="MQA40641.1"/>
    <property type="molecule type" value="Genomic_DNA"/>
</dbReference>
<sequence length="142" mass="15793">MDAPVQELVLSFINRQDGELLGSNYFTTWAAEAGFYHLSVHPRAARLLVPDCQAAALPEMRTGHSCIFANGELDCDPALEMLFDDGSARPFSIHLRPWQVSGNLAILPGAFPLIACTSDGTHYSWIAHCRRGRFRLPLLKPW</sequence>
<protein>
    <submittedName>
        <fullName evidence="1">Uncharacterized protein</fullName>
    </submittedName>
</protein>
<evidence type="ECO:0000313" key="2">
    <source>
        <dbReference type="Proteomes" id="UP000440498"/>
    </source>
</evidence>
<dbReference type="Proteomes" id="UP000440498">
    <property type="component" value="Unassembled WGS sequence"/>
</dbReference>
<organism evidence="1 2">
    <name type="scientific">Rugamonas aquatica</name>
    <dbReference type="NCBI Taxonomy" id="2743357"/>
    <lineage>
        <taxon>Bacteria</taxon>
        <taxon>Pseudomonadati</taxon>
        <taxon>Pseudomonadota</taxon>
        <taxon>Betaproteobacteria</taxon>
        <taxon>Burkholderiales</taxon>
        <taxon>Oxalobacteraceae</taxon>
        <taxon>Telluria group</taxon>
        <taxon>Rugamonas</taxon>
    </lineage>
</organism>
<dbReference type="AlphaFoldDB" id="A0A6A7N6U0"/>
<name>A0A6A7N6U0_9BURK</name>